<reference evidence="1 2" key="1">
    <citation type="submission" date="2019-10" db="EMBL/GenBank/DDBJ databases">
        <title>Evaluation of single-gene subtyping targets for Pseudomonas.</title>
        <authorList>
            <person name="Reichler S.J."/>
            <person name="Orsi R.H."/>
            <person name="Wiedmann M."/>
            <person name="Martin N.H."/>
            <person name="Murphy S.I."/>
        </authorList>
    </citation>
    <scope>NUCLEOTIDE SEQUENCE [LARGE SCALE GENOMIC DNA]</scope>
    <source>
        <strain evidence="1 2">FSL R10-1637</strain>
    </source>
</reference>
<comment type="caution">
    <text evidence="1">The sequence shown here is derived from an EMBL/GenBank/DDBJ whole genome shotgun (WGS) entry which is preliminary data.</text>
</comment>
<dbReference type="InterPro" id="IPR045662">
    <property type="entry name" value="DUF6388"/>
</dbReference>
<evidence type="ECO:0000313" key="1">
    <source>
        <dbReference type="EMBL" id="MQU08579.1"/>
    </source>
</evidence>
<dbReference type="Pfam" id="PF19925">
    <property type="entry name" value="DUF6388"/>
    <property type="match status" value="1"/>
</dbReference>
<accession>A0A6L5HYY7</accession>
<dbReference type="EMBL" id="WIVU01000068">
    <property type="protein sequence ID" value="MQU08579.1"/>
    <property type="molecule type" value="Genomic_DNA"/>
</dbReference>
<dbReference type="RefSeq" id="WP_153375379.1">
    <property type="nucleotide sequence ID" value="NZ_WIVU01000068.1"/>
</dbReference>
<organism evidence="1 2">
    <name type="scientific">Pseudomonas helleri</name>
    <dbReference type="NCBI Taxonomy" id="1608996"/>
    <lineage>
        <taxon>Bacteria</taxon>
        <taxon>Pseudomonadati</taxon>
        <taxon>Pseudomonadota</taxon>
        <taxon>Gammaproteobacteria</taxon>
        <taxon>Pseudomonadales</taxon>
        <taxon>Pseudomonadaceae</taxon>
        <taxon>Pseudomonas</taxon>
    </lineage>
</organism>
<dbReference type="Proteomes" id="UP000478064">
    <property type="component" value="Unassembled WGS sequence"/>
</dbReference>
<protein>
    <submittedName>
        <fullName evidence="1">Uncharacterized protein</fullName>
    </submittedName>
</protein>
<proteinExistence type="predicted"/>
<gene>
    <name evidence="1" type="ORF">GHO27_23240</name>
</gene>
<dbReference type="AlphaFoldDB" id="A0A6L5HYY7"/>
<name>A0A6L5HYY7_9PSED</name>
<evidence type="ECO:0000313" key="2">
    <source>
        <dbReference type="Proteomes" id="UP000478064"/>
    </source>
</evidence>
<sequence>MNIRDRIQENALLIILNANPHLIREIEEVTEDGLCGMTVEQFRFLRLSQTLEKEAKRHRMHAWDYQLLLAEQSGMDVSAVHEEDRRATAAALGIDDLL</sequence>